<evidence type="ECO:0000256" key="4">
    <source>
        <dbReference type="ARBA" id="ARBA00022679"/>
    </source>
</evidence>
<feature type="transmembrane region" description="Helical" evidence="9">
    <location>
        <begin position="105"/>
        <end position="135"/>
    </location>
</feature>
<keyword evidence="12" id="KW-1185">Reference proteome</keyword>
<dbReference type="PANTHER" id="PTHR24421">
    <property type="entry name" value="NITRATE/NITRITE SENSOR PROTEIN NARX-RELATED"/>
    <property type="match status" value="1"/>
</dbReference>
<dbReference type="GO" id="GO:0016301">
    <property type="term" value="F:kinase activity"/>
    <property type="evidence" value="ECO:0007669"/>
    <property type="project" value="UniProtKB-KW"/>
</dbReference>
<dbReference type="Gene3D" id="1.20.5.1930">
    <property type="match status" value="1"/>
</dbReference>
<keyword evidence="6 11" id="KW-0418">Kinase</keyword>
<comment type="caution">
    <text evidence="11">The sequence shown here is derived from an EMBL/GenBank/DDBJ whole genome shotgun (WGS) entry which is preliminary data.</text>
</comment>
<dbReference type="Pfam" id="PF07730">
    <property type="entry name" value="HisKA_3"/>
    <property type="match status" value="1"/>
</dbReference>
<feature type="transmembrane region" description="Helical" evidence="9">
    <location>
        <begin position="47"/>
        <end position="68"/>
    </location>
</feature>
<evidence type="ECO:0000256" key="2">
    <source>
        <dbReference type="ARBA" id="ARBA00012438"/>
    </source>
</evidence>
<dbReference type="PANTHER" id="PTHR24421:SF10">
    <property type="entry name" value="NITRATE_NITRITE SENSOR PROTEIN NARQ"/>
    <property type="match status" value="1"/>
</dbReference>
<keyword evidence="9" id="KW-0472">Membrane</keyword>
<evidence type="ECO:0000313" key="12">
    <source>
        <dbReference type="Proteomes" id="UP001165283"/>
    </source>
</evidence>
<evidence type="ECO:0000256" key="8">
    <source>
        <dbReference type="ARBA" id="ARBA00023012"/>
    </source>
</evidence>
<keyword evidence="3" id="KW-0597">Phosphoprotein</keyword>
<keyword evidence="7" id="KW-0067">ATP-binding</keyword>
<evidence type="ECO:0000256" key="6">
    <source>
        <dbReference type="ARBA" id="ARBA00022777"/>
    </source>
</evidence>
<keyword evidence="9" id="KW-1133">Transmembrane helix</keyword>
<evidence type="ECO:0000256" key="9">
    <source>
        <dbReference type="SAM" id="Phobius"/>
    </source>
</evidence>
<organism evidence="11 12">
    <name type="scientific">Pseudonocardia humida</name>
    <dbReference type="NCBI Taxonomy" id="2800819"/>
    <lineage>
        <taxon>Bacteria</taxon>
        <taxon>Bacillati</taxon>
        <taxon>Actinomycetota</taxon>
        <taxon>Actinomycetes</taxon>
        <taxon>Pseudonocardiales</taxon>
        <taxon>Pseudonocardiaceae</taxon>
        <taxon>Pseudonocardia</taxon>
    </lineage>
</organism>
<proteinExistence type="predicted"/>
<keyword evidence="9" id="KW-0812">Transmembrane</keyword>
<dbReference type="Gene3D" id="3.30.565.10">
    <property type="entry name" value="Histidine kinase-like ATPase, C-terminal domain"/>
    <property type="match status" value="1"/>
</dbReference>
<evidence type="ECO:0000313" key="11">
    <source>
        <dbReference type="EMBL" id="MCO1655946.1"/>
    </source>
</evidence>
<sequence length="404" mass="41820">MLAPLRAGLTYRRAVHLLLGAVLLLPYLALGVLFASALGQGGADPVSLGLLMVLAVGAAVGVALVPGVRALEITAARALLGAEVPEPDPATEDAWPARRRAAAWLLVNMAVGGVAGLLVFFVLPSTVGLLLAPWLTMSPLPSGWAVAWAPFVALALPVLLLHAVSAGGAVLARLAPRLLGPSEAERLVVELDRVRAAERRMAERNRLARELHDSVGHALTVTTLQAGAAARVLDSDPAFVARALEAIAEAGRTALDELDHVLALLRDGATEDTRSPQPDLGDLDGLLEGTRSAGVVVTARVRGDVSAVPAVVSREAFRIVQEGVTNALRHAGRVPVQVRVDVGADRLELELTNPLGPAAPRAGRGGRGLAGMRERVGVLGGELTAGPEADGWRVAVRLPLGGPQ</sequence>
<dbReference type="InterPro" id="IPR036890">
    <property type="entry name" value="HATPase_C_sf"/>
</dbReference>
<comment type="catalytic activity">
    <reaction evidence="1">
        <text>ATP + protein L-histidine = ADP + protein N-phospho-L-histidine.</text>
        <dbReference type="EC" id="2.7.13.3"/>
    </reaction>
</comment>
<evidence type="ECO:0000256" key="5">
    <source>
        <dbReference type="ARBA" id="ARBA00022741"/>
    </source>
</evidence>
<dbReference type="EC" id="2.7.13.3" evidence="2"/>
<feature type="domain" description="Signal transduction histidine kinase subgroup 3 dimerisation and phosphoacceptor" evidence="10">
    <location>
        <begin position="203"/>
        <end position="268"/>
    </location>
</feature>
<dbReference type="EMBL" id="JAGSOV010000025">
    <property type="protein sequence ID" value="MCO1655946.1"/>
    <property type="molecule type" value="Genomic_DNA"/>
</dbReference>
<dbReference type="InterPro" id="IPR050482">
    <property type="entry name" value="Sensor_HK_TwoCompSys"/>
</dbReference>
<dbReference type="SUPFAM" id="SSF55874">
    <property type="entry name" value="ATPase domain of HSP90 chaperone/DNA topoisomerase II/histidine kinase"/>
    <property type="match status" value="1"/>
</dbReference>
<reference evidence="11" key="1">
    <citation type="submission" date="2021-04" db="EMBL/GenBank/DDBJ databases">
        <title>Pseudonocardia sp. nov., isolated from sandy soil of mangrove forest.</title>
        <authorList>
            <person name="Zan Z."/>
            <person name="Huang R."/>
            <person name="Liu W."/>
        </authorList>
    </citation>
    <scope>NUCLEOTIDE SEQUENCE</scope>
    <source>
        <strain evidence="11">S2-4</strain>
    </source>
</reference>
<keyword evidence="5" id="KW-0547">Nucleotide-binding</keyword>
<feature type="transmembrane region" description="Helical" evidence="9">
    <location>
        <begin position="147"/>
        <end position="172"/>
    </location>
</feature>
<evidence type="ECO:0000256" key="1">
    <source>
        <dbReference type="ARBA" id="ARBA00000085"/>
    </source>
</evidence>
<evidence type="ECO:0000259" key="10">
    <source>
        <dbReference type="Pfam" id="PF07730"/>
    </source>
</evidence>
<evidence type="ECO:0000256" key="3">
    <source>
        <dbReference type="ARBA" id="ARBA00022553"/>
    </source>
</evidence>
<keyword evidence="4" id="KW-0808">Transferase</keyword>
<accession>A0ABT0ZZ09</accession>
<evidence type="ECO:0000256" key="7">
    <source>
        <dbReference type="ARBA" id="ARBA00022840"/>
    </source>
</evidence>
<dbReference type="Proteomes" id="UP001165283">
    <property type="component" value="Unassembled WGS sequence"/>
</dbReference>
<protein>
    <recommendedName>
        <fullName evidence="2">histidine kinase</fullName>
        <ecNumber evidence="2">2.7.13.3</ecNumber>
    </recommendedName>
</protein>
<dbReference type="InterPro" id="IPR011712">
    <property type="entry name" value="Sig_transdc_His_kin_sub3_dim/P"/>
</dbReference>
<gene>
    <name evidence="11" type="ORF">KDL28_12870</name>
</gene>
<name>A0ABT0ZZ09_9PSEU</name>
<keyword evidence="8" id="KW-0902">Two-component regulatory system</keyword>